<evidence type="ECO:0000313" key="3">
    <source>
        <dbReference type="Proteomes" id="UP000198771"/>
    </source>
</evidence>
<sequence length="158" mass="17840">MKMFPHLVLAMLLFFLVSCSGKLVASENDVSDSQVTFKGSANYYYDFDDILVPRDMELQPRSSFVVETPGVKAGVLVFKGRVDPVSLTSFFTNNMLKDGWQMSSSFRYQRAIMVFTKPDRDCIINIQDGRITTTMEIWIAPKGNVAAGPVRHERTLTQ</sequence>
<accession>A0A1G6B8C1</accession>
<proteinExistence type="predicted"/>
<dbReference type="STRING" id="617002.SAMN05660653_00789"/>
<feature type="chain" id="PRO_5011792256" description="Lipoprotein" evidence="1">
    <location>
        <begin position="26"/>
        <end position="158"/>
    </location>
</feature>
<evidence type="ECO:0000313" key="2">
    <source>
        <dbReference type="EMBL" id="SDB16864.1"/>
    </source>
</evidence>
<evidence type="ECO:0008006" key="4">
    <source>
        <dbReference type="Google" id="ProtNLM"/>
    </source>
</evidence>
<feature type="signal peptide" evidence="1">
    <location>
        <begin position="1"/>
        <end position="25"/>
    </location>
</feature>
<dbReference type="AlphaFoldDB" id="A0A1G6B8C1"/>
<dbReference type="RefSeq" id="WP_092117465.1">
    <property type="nucleotide sequence ID" value="NZ_FMXO01000004.1"/>
</dbReference>
<reference evidence="2 3" key="1">
    <citation type="submission" date="2016-10" db="EMBL/GenBank/DDBJ databases">
        <authorList>
            <person name="de Groot N.N."/>
        </authorList>
    </citation>
    <scope>NUCLEOTIDE SEQUENCE [LARGE SCALE GENOMIC DNA]</scope>
    <source>
        <strain evidence="2 3">ASO4-2</strain>
    </source>
</reference>
<evidence type="ECO:0000256" key="1">
    <source>
        <dbReference type="SAM" id="SignalP"/>
    </source>
</evidence>
<keyword evidence="1" id="KW-0732">Signal</keyword>
<keyword evidence="3" id="KW-1185">Reference proteome</keyword>
<organism evidence="2 3">
    <name type="scientific">Desulfonatronum thiosulfatophilum</name>
    <dbReference type="NCBI Taxonomy" id="617002"/>
    <lineage>
        <taxon>Bacteria</taxon>
        <taxon>Pseudomonadati</taxon>
        <taxon>Thermodesulfobacteriota</taxon>
        <taxon>Desulfovibrionia</taxon>
        <taxon>Desulfovibrionales</taxon>
        <taxon>Desulfonatronaceae</taxon>
        <taxon>Desulfonatronum</taxon>
    </lineage>
</organism>
<dbReference type="PROSITE" id="PS51257">
    <property type="entry name" value="PROKAR_LIPOPROTEIN"/>
    <property type="match status" value="1"/>
</dbReference>
<gene>
    <name evidence="2" type="ORF">SAMN05660653_00789</name>
</gene>
<dbReference type="OrthoDB" id="9794844at2"/>
<dbReference type="EMBL" id="FMXO01000004">
    <property type="protein sequence ID" value="SDB16864.1"/>
    <property type="molecule type" value="Genomic_DNA"/>
</dbReference>
<name>A0A1G6B8C1_9BACT</name>
<dbReference type="Proteomes" id="UP000198771">
    <property type="component" value="Unassembled WGS sequence"/>
</dbReference>
<protein>
    <recommendedName>
        <fullName evidence="4">Lipoprotein</fullName>
    </recommendedName>
</protein>